<dbReference type="PATRIC" id="fig|423211.3.peg.1755"/>
<protein>
    <submittedName>
        <fullName evidence="5">DNA nuclease</fullName>
    </submittedName>
</protein>
<dbReference type="GO" id="GO:0003824">
    <property type="term" value="F:catalytic activity"/>
    <property type="evidence" value="ECO:0007669"/>
    <property type="project" value="InterPro"/>
</dbReference>
<evidence type="ECO:0000259" key="3">
    <source>
        <dbReference type="Pfam" id="PF19580"/>
    </source>
</evidence>
<feature type="transmembrane region" description="Helical" evidence="2">
    <location>
        <begin position="1036"/>
        <end position="1053"/>
    </location>
</feature>
<dbReference type="Pfam" id="PF19886">
    <property type="entry name" value="DUF6359"/>
    <property type="match status" value="1"/>
</dbReference>
<keyword evidence="2" id="KW-0472">Membrane</keyword>
<dbReference type="SUPFAM" id="SSF56219">
    <property type="entry name" value="DNase I-like"/>
    <property type="match status" value="1"/>
</dbReference>
<dbReference type="NCBIfam" id="TIGR01167">
    <property type="entry name" value="LPXTG_anchor"/>
    <property type="match status" value="1"/>
</dbReference>
<feature type="compositionally biased region" description="Low complexity" evidence="1">
    <location>
        <begin position="974"/>
        <end position="988"/>
    </location>
</feature>
<feature type="compositionally biased region" description="Basic and acidic residues" evidence="1">
    <location>
        <begin position="1003"/>
        <end position="1014"/>
    </location>
</feature>
<dbReference type="HOGENOM" id="CLU_003608_1_1_9"/>
<reference evidence="5 6" key="1">
    <citation type="journal article" date="2009" name="J. Infect. Dis.">
        <title>Clinical, experimental, and genomic differences between intermediately pathogenic, highly pathogenic, and epidemic Streptococcus suis.</title>
        <authorList>
            <person name="Ye C."/>
            <person name="Zheng H."/>
            <person name="Zhang J."/>
            <person name="Jing H."/>
            <person name="Wang L."/>
            <person name="Xiong Y."/>
            <person name="Wang W."/>
            <person name="Zhou Z."/>
            <person name="Sun Q."/>
            <person name="Luo X."/>
            <person name="Du H."/>
            <person name="Gottschalk M."/>
            <person name="Xu J."/>
        </authorList>
    </citation>
    <scope>NUCLEOTIDE SEQUENCE [LARGE SCALE GENOMIC DNA]</scope>
    <source>
        <strain evidence="5 6">GZ1</strain>
    </source>
</reference>
<keyword evidence="2" id="KW-1133">Transmembrane helix</keyword>
<organism evidence="5 6">
    <name type="scientific">Streptococcus suis (strain GZ1)</name>
    <dbReference type="NCBI Taxonomy" id="423211"/>
    <lineage>
        <taxon>Bacteria</taxon>
        <taxon>Bacillati</taxon>
        <taxon>Bacillota</taxon>
        <taxon>Bacilli</taxon>
        <taxon>Lactobacillales</taxon>
        <taxon>Streptococcaceae</taxon>
        <taxon>Streptococcus</taxon>
    </lineage>
</organism>
<feature type="compositionally biased region" description="Polar residues" evidence="1">
    <location>
        <begin position="989"/>
        <end position="1001"/>
    </location>
</feature>
<accession>D5AK75</accession>
<dbReference type="Pfam" id="PF19580">
    <property type="entry name" value="Exo_endo_phos_3"/>
    <property type="match status" value="1"/>
</dbReference>
<dbReference type="PANTHER" id="PTHR42834:SF1">
    <property type="entry name" value="ENDONUCLEASE_EXONUCLEASE_PHOSPHATASE FAMILY PROTEIN (AFU_ORTHOLOGUE AFUA_3G09210)"/>
    <property type="match status" value="1"/>
</dbReference>
<evidence type="ECO:0000256" key="1">
    <source>
        <dbReference type="SAM" id="MobiDB-lite"/>
    </source>
</evidence>
<evidence type="ECO:0000256" key="2">
    <source>
        <dbReference type="SAM" id="Phobius"/>
    </source>
</evidence>
<gene>
    <name evidence="5" type="ordered locus">SSGZ1_1784</name>
</gene>
<dbReference type="Gene3D" id="3.60.10.10">
    <property type="entry name" value="Endonuclease/exonuclease/phosphatase"/>
    <property type="match status" value="1"/>
</dbReference>
<dbReference type="CDD" id="cd03524">
    <property type="entry name" value="RPA2_OBF_family"/>
    <property type="match status" value="1"/>
</dbReference>
<dbReference type="AlphaFoldDB" id="D5AK75"/>
<evidence type="ECO:0000313" key="5">
    <source>
        <dbReference type="EMBL" id="ADE32240.1"/>
    </source>
</evidence>
<dbReference type="EMBL" id="CP000837">
    <property type="protein sequence ID" value="ADE32240.1"/>
    <property type="molecule type" value="Genomic_DNA"/>
</dbReference>
<feature type="domain" description="Endonuclease/exonuclease/phosphatase" evidence="3">
    <location>
        <begin position="785"/>
        <end position="930"/>
    </location>
</feature>
<proteinExistence type="predicted"/>
<evidence type="ECO:0000313" key="6">
    <source>
        <dbReference type="Proteomes" id="UP000002359"/>
    </source>
</evidence>
<feature type="domain" description="Endonuclease YhcR N-terminal" evidence="4">
    <location>
        <begin position="69"/>
        <end position="160"/>
    </location>
</feature>
<dbReference type="KEGG" id="ssw:SSGZ1_1784"/>
<dbReference type="InterPro" id="IPR036691">
    <property type="entry name" value="Endo/exonu/phosph_ase_sf"/>
</dbReference>
<dbReference type="InterPro" id="IPR045939">
    <property type="entry name" value="YhcR_N"/>
</dbReference>
<evidence type="ECO:0000259" key="4">
    <source>
        <dbReference type="Pfam" id="PF19886"/>
    </source>
</evidence>
<dbReference type="PANTHER" id="PTHR42834">
    <property type="entry name" value="ENDONUCLEASE/EXONUCLEASE/PHOSPHATASE FAMILY PROTEIN (AFU_ORTHOLOGUE AFUA_3G09210)"/>
    <property type="match status" value="1"/>
</dbReference>
<name>D5AK75_STRGZ</name>
<dbReference type="Proteomes" id="UP000002359">
    <property type="component" value="Chromosome"/>
</dbReference>
<dbReference type="InterPro" id="IPR005135">
    <property type="entry name" value="Endo/exonuclease/phosphatase"/>
</dbReference>
<keyword evidence="2" id="KW-0812">Transmembrane</keyword>
<sequence length="1059" mass="113937">MYITTADVFMTSIYNKKEFYMKIRNRSLFYTVGSVAVTAGLLLSLATSPIPSVHATEVAIENYPSLAITKSEVTIQGYLIAPLNSSGTAFDATNKTNLALGASMDTAAADTIPIQLKEPLRSQFNLVNHPELVGKLVRITGTSDTYMKRAGIKPATAIEIVDSSSTNVQPPTSENTATKPSDLVSTPIATVRSGAQGTEYTVSGKIISLVNGWGGNGFYLQGSDGAGIYIYPGAALGYQLGDTVQLTGTLGEYKGELQLTTVSNHKAISENFNTPITETNIAQLATQAQATLVSLKNLTVGDIQSDSYQNSTFTVTDSEGQTVDVRLDSRTGIKTADLLNRINKGDKINLTAILSTYNGKIQLKPFDLSHFEVIEKATTEAGLGKTEAVTVGRIQGASHQSPLVNQSVMLKNVVVTYVTSANNFYVQDVTPDGDTKTSDGINIFTDKLKTNVKVGDLVTIAGRVEEYQGRGYAERDKTDLTITQIRATEVTVDGTAPVPSPIVLGLDRTIPADIIDNDGLAQFDPEQDALDFWESVEGMVVAVDDAKILGPLKNKEIYVTPATSQLPLNNVGGVNLRPEGNNTNIIPLLLKNGKQIVKSGDYFIGRIAGPVTYSYTNYKVYVDDSTLPTLHEGATKPETTTIIPNDDKLTIASYNIENFSANSKSTSDAKVQRIAKSFVSDLHSPDVIGLIEVQDNNGATNDGTTDASKSAERLIAAIQAAGGPTYTYVDIAPENNKDGGQEGGNIRVGFLYNSKRVSLSDKPIGTATQAVAWENGELNLSLGRIDPTNPAWAAVRKTLAAEFVFKGEKVVVLANHLNSKRGDNGLYGKIQPVSFKSEEKRHILAQTIADFTKAGLAQNPNANIVMLGDFNDYEFTKTIEILEAGGMANLVSRHDASDRFSYFYNGNNQSLDNMLVSTNLLERYAFDMVHVNSAFMEEHGRASDHDPLLVQLDVTKAQEPTQPEPSDKQTDDSGTVNNSDDNGTTNNNKPTNLSTSNQTAVNADDRSGATDKRQTTVTPTANNSQKKILPKTGGETSFVLITIGLVFLSACLVKKQKES</sequence>
<feature type="compositionally biased region" description="Polar residues" evidence="1">
    <location>
        <begin position="1015"/>
        <end position="1026"/>
    </location>
</feature>
<feature type="region of interest" description="Disordered" evidence="1">
    <location>
        <begin position="956"/>
        <end position="1030"/>
    </location>
</feature>
<dbReference type="CDD" id="cd04486">
    <property type="entry name" value="YhcR_OBF_like"/>
    <property type="match status" value="2"/>
</dbReference>